<keyword evidence="1" id="KW-1133">Transmembrane helix</keyword>
<dbReference type="InParanoid" id="A0A165V4J1"/>
<dbReference type="EMBL" id="KV425555">
    <property type="protein sequence ID" value="KZT29145.1"/>
    <property type="molecule type" value="Genomic_DNA"/>
</dbReference>
<keyword evidence="3" id="KW-1185">Reference proteome</keyword>
<proteinExistence type="predicted"/>
<evidence type="ECO:0000313" key="2">
    <source>
        <dbReference type="EMBL" id="KZT29145.1"/>
    </source>
</evidence>
<evidence type="ECO:0000256" key="1">
    <source>
        <dbReference type="SAM" id="Phobius"/>
    </source>
</evidence>
<organism evidence="2 3">
    <name type="scientific">Neolentinus lepideus HHB14362 ss-1</name>
    <dbReference type="NCBI Taxonomy" id="1314782"/>
    <lineage>
        <taxon>Eukaryota</taxon>
        <taxon>Fungi</taxon>
        <taxon>Dikarya</taxon>
        <taxon>Basidiomycota</taxon>
        <taxon>Agaricomycotina</taxon>
        <taxon>Agaricomycetes</taxon>
        <taxon>Gloeophyllales</taxon>
        <taxon>Gloeophyllaceae</taxon>
        <taxon>Neolentinus</taxon>
    </lineage>
</organism>
<accession>A0A165V4J1</accession>
<gene>
    <name evidence="2" type="ORF">NEOLEDRAFT_1128725</name>
</gene>
<dbReference type="AlphaFoldDB" id="A0A165V4J1"/>
<keyword evidence="1" id="KW-0812">Transmembrane</keyword>
<keyword evidence="1" id="KW-0472">Membrane</keyword>
<feature type="transmembrane region" description="Helical" evidence="1">
    <location>
        <begin position="43"/>
        <end position="65"/>
    </location>
</feature>
<reference evidence="2 3" key="1">
    <citation type="journal article" date="2016" name="Mol. Biol. Evol.">
        <title>Comparative Genomics of Early-Diverging Mushroom-Forming Fungi Provides Insights into the Origins of Lignocellulose Decay Capabilities.</title>
        <authorList>
            <person name="Nagy L.G."/>
            <person name="Riley R."/>
            <person name="Tritt A."/>
            <person name="Adam C."/>
            <person name="Daum C."/>
            <person name="Floudas D."/>
            <person name="Sun H."/>
            <person name="Yadav J.S."/>
            <person name="Pangilinan J."/>
            <person name="Larsson K.H."/>
            <person name="Matsuura K."/>
            <person name="Barry K."/>
            <person name="Labutti K."/>
            <person name="Kuo R."/>
            <person name="Ohm R.A."/>
            <person name="Bhattacharya S.S."/>
            <person name="Shirouzu T."/>
            <person name="Yoshinaga Y."/>
            <person name="Martin F.M."/>
            <person name="Grigoriev I.V."/>
            <person name="Hibbett D.S."/>
        </authorList>
    </citation>
    <scope>NUCLEOTIDE SEQUENCE [LARGE SCALE GENOMIC DNA]</scope>
    <source>
        <strain evidence="2 3">HHB14362 ss-1</strain>
    </source>
</reference>
<sequence>MPNSIARLPAISIVRILFIPEDTDPFQTDNPPTTPALPIRGSLALYAFAAISALPSSHSYFYCLIRAFRRFLSAILKIPMCSPNFVPRSQTPQTDLLLRLSGVNVSAPWGFMWVCRSGTIMTEVFDPARQHCK</sequence>
<protein>
    <submittedName>
        <fullName evidence="2">Uncharacterized protein</fullName>
    </submittedName>
</protein>
<dbReference type="Proteomes" id="UP000076761">
    <property type="component" value="Unassembled WGS sequence"/>
</dbReference>
<name>A0A165V4J1_9AGAM</name>
<evidence type="ECO:0000313" key="3">
    <source>
        <dbReference type="Proteomes" id="UP000076761"/>
    </source>
</evidence>